<proteinExistence type="predicted"/>
<dbReference type="Proteomes" id="UP000035036">
    <property type="component" value="Chromosome"/>
</dbReference>
<dbReference type="AlphaFoldDB" id="A0A0B5FM37"/>
<organism evidence="2 3">
    <name type="scientific">Geoalkalibacter subterraneus</name>
    <dbReference type="NCBI Taxonomy" id="483547"/>
    <lineage>
        <taxon>Bacteria</taxon>
        <taxon>Pseudomonadati</taxon>
        <taxon>Thermodesulfobacteriota</taxon>
        <taxon>Desulfuromonadia</taxon>
        <taxon>Desulfuromonadales</taxon>
        <taxon>Geoalkalibacteraceae</taxon>
        <taxon>Geoalkalibacter</taxon>
    </lineage>
</organism>
<feature type="signal peptide" evidence="1">
    <location>
        <begin position="1"/>
        <end position="21"/>
    </location>
</feature>
<evidence type="ECO:0000256" key="1">
    <source>
        <dbReference type="SAM" id="SignalP"/>
    </source>
</evidence>
<dbReference type="OrthoDB" id="9780723at2"/>
<dbReference type="STRING" id="483547.GSUB_02745"/>
<keyword evidence="1" id="KW-0732">Signal</keyword>
<keyword evidence="3" id="KW-1185">Reference proteome</keyword>
<evidence type="ECO:0000313" key="3">
    <source>
        <dbReference type="Proteomes" id="UP000035036"/>
    </source>
</evidence>
<dbReference type="Pfam" id="PF10670">
    <property type="entry name" value="DUF4198"/>
    <property type="match status" value="1"/>
</dbReference>
<feature type="chain" id="PRO_5002115544" evidence="1">
    <location>
        <begin position="22"/>
        <end position="264"/>
    </location>
</feature>
<dbReference type="RefSeq" id="WP_040199087.1">
    <property type="nucleotide sequence ID" value="NZ_CP010311.1"/>
</dbReference>
<gene>
    <name evidence="2" type="ORF">GSUB_02745</name>
</gene>
<dbReference type="HOGENOM" id="CLU_058596_1_1_7"/>
<evidence type="ECO:0000313" key="2">
    <source>
        <dbReference type="EMBL" id="AJF05704.1"/>
    </source>
</evidence>
<accession>A0A0B5FM37</accession>
<dbReference type="KEGG" id="gsb:GSUB_02745"/>
<dbReference type="InterPro" id="IPR019613">
    <property type="entry name" value="DUF4198"/>
</dbReference>
<reference evidence="2 3" key="1">
    <citation type="journal article" date="2015" name="Genome Announc.">
        <title>Genomes of Geoalkalibacter ferrihydriticus Z-0531T and Geoalkalibacter subterraneus Red1T, Two Haloalkaliphilic Metal-Reducing Deltaproteobacteria.</title>
        <authorList>
            <person name="Badalamenti J.P."/>
            <person name="Krajmalnik-Brown R."/>
            <person name="Torres C.I."/>
            <person name="Bond D.R."/>
        </authorList>
    </citation>
    <scope>NUCLEOTIDE SEQUENCE [LARGE SCALE GENOMIC DNA]</scope>
    <source>
        <strain evidence="2 3">Red1</strain>
    </source>
</reference>
<dbReference type="EMBL" id="CP010311">
    <property type="protein sequence ID" value="AJF05704.1"/>
    <property type="molecule type" value="Genomic_DNA"/>
</dbReference>
<sequence>MIRLLLSTAALLFVLCTSAGAHFGAIIPSSPLVTSDSGPFLKLAAKFIHPMEGHYMEMAGPRVFGVLHDGVKADLLPALSAVRGKSADQEEDFTFWVAETTLKRPGDYTFYMEPTPYWEPAEDLFIVHYTKVCVNAYGLQQGWDEPVGLETEIVPLTRPYGLWSGNLFSGRVLRDGQPVPFAEIEVEYLNESPDNPQWITAPADAFVTQVIKSDADGVFHYAMPRAGWWGFSALSLADWTLEHEGEQKEVEIGAVYWVHTREMK</sequence>
<protein>
    <submittedName>
        <fullName evidence="2">Membrane protein</fullName>
    </submittedName>
</protein>
<name>A0A0B5FM37_9BACT</name>